<evidence type="ECO:0008006" key="2">
    <source>
        <dbReference type="Google" id="ProtNLM"/>
    </source>
</evidence>
<dbReference type="EMBL" id="JACGWN010000011">
    <property type="protein sequence ID" value="KAL0420392.1"/>
    <property type="molecule type" value="Genomic_DNA"/>
</dbReference>
<dbReference type="AlphaFoldDB" id="A0AAW2UVA2"/>
<reference evidence="1" key="1">
    <citation type="submission" date="2020-06" db="EMBL/GenBank/DDBJ databases">
        <authorList>
            <person name="Li T."/>
            <person name="Hu X."/>
            <person name="Zhang T."/>
            <person name="Song X."/>
            <person name="Zhang H."/>
            <person name="Dai N."/>
            <person name="Sheng W."/>
            <person name="Hou X."/>
            <person name="Wei L."/>
        </authorList>
    </citation>
    <scope>NUCLEOTIDE SEQUENCE</scope>
    <source>
        <strain evidence="1">KEN1</strain>
        <tissue evidence="1">Leaf</tissue>
    </source>
</reference>
<accession>A0AAW2UVA2</accession>
<evidence type="ECO:0000313" key="1">
    <source>
        <dbReference type="EMBL" id="KAL0420392.1"/>
    </source>
</evidence>
<sequence length="126" mass="14819">MILETNKFNGMNYNDWLRNLRIVLDLENQTYDLDKSLPVNLPEGSTPKERVTFERWHEDNWKVRNIVLVSMTNDIQKQYDKHDDVASIMLSMNGFPSWIKISINSTIAWDQDAFPRRKARGSSSWA</sequence>
<reference evidence="1" key="2">
    <citation type="journal article" date="2024" name="Plant">
        <title>Genomic evolution and insights into agronomic trait innovations of Sesamum species.</title>
        <authorList>
            <person name="Miao H."/>
            <person name="Wang L."/>
            <person name="Qu L."/>
            <person name="Liu H."/>
            <person name="Sun Y."/>
            <person name="Le M."/>
            <person name="Wang Q."/>
            <person name="Wei S."/>
            <person name="Zheng Y."/>
            <person name="Lin W."/>
            <person name="Duan Y."/>
            <person name="Cao H."/>
            <person name="Xiong S."/>
            <person name="Wang X."/>
            <person name="Wei L."/>
            <person name="Li C."/>
            <person name="Ma Q."/>
            <person name="Ju M."/>
            <person name="Zhao R."/>
            <person name="Li G."/>
            <person name="Mu C."/>
            <person name="Tian Q."/>
            <person name="Mei H."/>
            <person name="Zhang T."/>
            <person name="Gao T."/>
            <person name="Zhang H."/>
        </authorList>
    </citation>
    <scope>NUCLEOTIDE SEQUENCE</scope>
    <source>
        <strain evidence="1">KEN1</strain>
    </source>
</reference>
<gene>
    <name evidence="1" type="ORF">Slati_3062100</name>
</gene>
<proteinExistence type="predicted"/>
<comment type="caution">
    <text evidence="1">The sequence shown here is derived from an EMBL/GenBank/DDBJ whole genome shotgun (WGS) entry which is preliminary data.</text>
</comment>
<organism evidence="1">
    <name type="scientific">Sesamum latifolium</name>
    <dbReference type="NCBI Taxonomy" id="2727402"/>
    <lineage>
        <taxon>Eukaryota</taxon>
        <taxon>Viridiplantae</taxon>
        <taxon>Streptophyta</taxon>
        <taxon>Embryophyta</taxon>
        <taxon>Tracheophyta</taxon>
        <taxon>Spermatophyta</taxon>
        <taxon>Magnoliopsida</taxon>
        <taxon>eudicotyledons</taxon>
        <taxon>Gunneridae</taxon>
        <taxon>Pentapetalae</taxon>
        <taxon>asterids</taxon>
        <taxon>lamiids</taxon>
        <taxon>Lamiales</taxon>
        <taxon>Pedaliaceae</taxon>
        <taxon>Sesamum</taxon>
    </lineage>
</organism>
<protein>
    <recommendedName>
        <fullName evidence="2">UBN2_3 domain-containing protein</fullName>
    </recommendedName>
</protein>
<name>A0AAW2UVA2_9LAMI</name>